<name>A0ABQ6CTF3_9HYPH</name>
<evidence type="ECO:0000313" key="1">
    <source>
        <dbReference type="EMBL" id="GLS21537.1"/>
    </source>
</evidence>
<evidence type="ECO:0000313" key="2">
    <source>
        <dbReference type="Proteomes" id="UP001156882"/>
    </source>
</evidence>
<comment type="caution">
    <text evidence="1">The sequence shown here is derived from an EMBL/GenBank/DDBJ whole genome shotgun (WGS) entry which is preliminary data.</text>
</comment>
<dbReference type="RefSeq" id="WP_284314565.1">
    <property type="nucleotide sequence ID" value="NZ_BSPC01000051.1"/>
</dbReference>
<dbReference type="Proteomes" id="UP001156882">
    <property type="component" value="Unassembled WGS sequence"/>
</dbReference>
<dbReference type="EMBL" id="BSPC01000051">
    <property type="protein sequence ID" value="GLS21537.1"/>
    <property type="molecule type" value="Genomic_DNA"/>
</dbReference>
<protein>
    <submittedName>
        <fullName evidence="1">Uncharacterized protein</fullName>
    </submittedName>
</protein>
<gene>
    <name evidence="1" type="ORF">GCM10007874_45540</name>
</gene>
<organism evidence="1 2">
    <name type="scientific">Labrys miyagiensis</name>
    <dbReference type="NCBI Taxonomy" id="346912"/>
    <lineage>
        <taxon>Bacteria</taxon>
        <taxon>Pseudomonadati</taxon>
        <taxon>Pseudomonadota</taxon>
        <taxon>Alphaproteobacteria</taxon>
        <taxon>Hyphomicrobiales</taxon>
        <taxon>Xanthobacteraceae</taxon>
        <taxon>Labrys</taxon>
    </lineage>
</organism>
<reference evidence="2" key="1">
    <citation type="journal article" date="2019" name="Int. J. Syst. Evol. Microbiol.">
        <title>The Global Catalogue of Microorganisms (GCM) 10K type strain sequencing project: providing services to taxonomists for standard genome sequencing and annotation.</title>
        <authorList>
            <consortium name="The Broad Institute Genomics Platform"/>
            <consortium name="The Broad Institute Genome Sequencing Center for Infectious Disease"/>
            <person name="Wu L."/>
            <person name="Ma J."/>
        </authorList>
    </citation>
    <scope>NUCLEOTIDE SEQUENCE [LARGE SCALE GENOMIC DNA]</scope>
    <source>
        <strain evidence="2">NBRC 101365</strain>
    </source>
</reference>
<proteinExistence type="predicted"/>
<keyword evidence="2" id="KW-1185">Reference proteome</keyword>
<sequence length="85" mass="9431">MANATTYIVIPFVIEKRHGKIGMGIAQNCKSREQADRTYDRLKELNPGVVMLEQEADAALDIYCNPKVIAQCGQVLSAFIEQFGV</sequence>
<accession>A0ABQ6CTF3</accession>